<keyword evidence="3 5" id="KW-1133">Transmembrane helix</keyword>
<dbReference type="Proteomes" id="UP000192596">
    <property type="component" value="Unassembled WGS sequence"/>
</dbReference>
<proteinExistence type="predicted"/>
<name>A0A1V8TLS8_9PEZI</name>
<protein>
    <recommendedName>
        <fullName evidence="8">Sphingoid long-chain base transporter RSB1</fullName>
    </recommendedName>
</protein>
<dbReference type="GO" id="GO:0000324">
    <property type="term" value="C:fungal-type vacuole"/>
    <property type="evidence" value="ECO:0007669"/>
    <property type="project" value="TreeGrafter"/>
</dbReference>
<evidence type="ECO:0000256" key="4">
    <source>
        <dbReference type="ARBA" id="ARBA00023136"/>
    </source>
</evidence>
<dbReference type="EMBL" id="NAJO01000005">
    <property type="protein sequence ID" value="OQO12337.1"/>
    <property type="molecule type" value="Genomic_DNA"/>
</dbReference>
<keyword evidence="2 5" id="KW-0812">Transmembrane</keyword>
<dbReference type="STRING" id="1507870.A0A1V8TLS8"/>
<evidence type="ECO:0000256" key="3">
    <source>
        <dbReference type="ARBA" id="ARBA00022989"/>
    </source>
</evidence>
<evidence type="ECO:0000313" key="6">
    <source>
        <dbReference type="EMBL" id="OQO12337.1"/>
    </source>
</evidence>
<evidence type="ECO:0000256" key="2">
    <source>
        <dbReference type="ARBA" id="ARBA00022692"/>
    </source>
</evidence>
<sequence length="300" mass="33171">MSDSQGQADWGECTIATCSVERSIFQYRPSLVANSLFIALFGISMFIHIYQGIRWRQRTFAILMAMGCVSEMIGYGGRIMMYNDPWSFTAFIMQIVTITFAPVFFTAAIYIQLYKSILKLSPGSALFKPALYFQIFIPADVISLVLQSVGGAMSSQSDGSSKTGVNIGLAGLSFQVICLFIFVVLSLVFAWSYRRDIKAGRATAENLDGRFKWFLGFLTLAITLIFIRCSYRIYELSGGYSGSALHSQPEFIALESCMVIIAVYALNIGHPGLVFDPRKEANTSAGEKNLHRASESSVEV</sequence>
<dbReference type="OrthoDB" id="4521223at2759"/>
<keyword evidence="7" id="KW-1185">Reference proteome</keyword>
<keyword evidence="4 5" id="KW-0472">Membrane</keyword>
<comment type="subcellular location">
    <subcellularLocation>
        <location evidence="1">Membrane</location>
        <topology evidence="1">Multi-pass membrane protein</topology>
    </subcellularLocation>
</comment>
<reference evidence="7" key="1">
    <citation type="submission" date="2017-03" db="EMBL/GenBank/DDBJ databases">
        <title>Genomes of endolithic fungi from Antarctica.</title>
        <authorList>
            <person name="Coleine C."/>
            <person name="Masonjones S."/>
            <person name="Stajich J.E."/>
        </authorList>
    </citation>
    <scope>NUCLEOTIDE SEQUENCE [LARGE SCALE GENOMIC DNA]</scope>
    <source>
        <strain evidence="7">CCFEE 5527</strain>
    </source>
</reference>
<gene>
    <name evidence="6" type="ORF">B0A48_02979</name>
</gene>
<dbReference type="PANTHER" id="PTHR31465:SF9">
    <property type="entry name" value="SPHINGOID LONG-CHAIN BASE TRANSPORTER RSB1"/>
    <property type="match status" value="1"/>
</dbReference>
<dbReference type="AlphaFoldDB" id="A0A1V8TLS8"/>
<organism evidence="6 7">
    <name type="scientific">Cryoendolithus antarcticus</name>
    <dbReference type="NCBI Taxonomy" id="1507870"/>
    <lineage>
        <taxon>Eukaryota</taxon>
        <taxon>Fungi</taxon>
        <taxon>Dikarya</taxon>
        <taxon>Ascomycota</taxon>
        <taxon>Pezizomycotina</taxon>
        <taxon>Dothideomycetes</taxon>
        <taxon>Dothideomycetidae</taxon>
        <taxon>Cladosporiales</taxon>
        <taxon>Cladosporiaceae</taxon>
        <taxon>Cryoendolithus</taxon>
    </lineage>
</organism>
<evidence type="ECO:0008006" key="8">
    <source>
        <dbReference type="Google" id="ProtNLM"/>
    </source>
</evidence>
<feature type="transmembrane region" description="Helical" evidence="5">
    <location>
        <begin position="131"/>
        <end position="152"/>
    </location>
</feature>
<evidence type="ECO:0000313" key="7">
    <source>
        <dbReference type="Proteomes" id="UP000192596"/>
    </source>
</evidence>
<evidence type="ECO:0000256" key="5">
    <source>
        <dbReference type="SAM" id="Phobius"/>
    </source>
</evidence>
<dbReference type="GO" id="GO:0005886">
    <property type="term" value="C:plasma membrane"/>
    <property type="evidence" value="ECO:0007669"/>
    <property type="project" value="TreeGrafter"/>
</dbReference>
<feature type="transmembrane region" description="Helical" evidence="5">
    <location>
        <begin position="251"/>
        <end position="269"/>
    </location>
</feature>
<feature type="transmembrane region" description="Helical" evidence="5">
    <location>
        <begin position="31"/>
        <end position="50"/>
    </location>
</feature>
<dbReference type="PANTHER" id="PTHR31465">
    <property type="entry name" value="PROTEIN RTA1-RELATED"/>
    <property type="match status" value="1"/>
</dbReference>
<accession>A0A1V8TLS8</accession>
<feature type="transmembrane region" description="Helical" evidence="5">
    <location>
        <begin position="62"/>
        <end position="82"/>
    </location>
</feature>
<feature type="transmembrane region" description="Helical" evidence="5">
    <location>
        <begin position="213"/>
        <end position="231"/>
    </location>
</feature>
<comment type="caution">
    <text evidence="6">The sequence shown here is derived from an EMBL/GenBank/DDBJ whole genome shotgun (WGS) entry which is preliminary data.</text>
</comment>
<dbReference type="Pfam" id="PF04479">
    <property type="entry name" value="RTA1"/>
    <property type="match status" value="1"/>
</dbReference>
<feature type="transmembrane region" description="Helical" evidence="5">
    <location>
        <begin position="88"/>
        <end position="111"/>
    </location>
</feature>
<dbReference type="InParanoid" id="A0A1V8TLS8"/>
<feature type="transmembrane region" description="Helical" evidence="5">
    <location>
        <begin position="172"/>
        <end position="193"/>
    </location>
</feature>
<dbReference type="InterPro" id="IPR007568">
    <property type="entry name" value="RTA1"/>
</dbReference>
<evidence type="ECO:0000256" key="1">
    <source>
        <dbReference type="ARBA" id="ARBA00004141"/>
    </source>
</evidence>